<dbReference type="AlphaFoldDB" id="A0A4Y8KJ68"/>
<comment type="subcellular location">
    <subcellularLocation>
        <location evidence="1">Cell membrane</location>
        <topology evidence="1">Multi-pass membrane protein</topology>
    </subcellularLocation>
</comment>
<name>A0A4Y8KJ68_9MICO</name>
<dbReference type="RefSeq" id="WP_134173526.1">
    <property type="nucleotide sequence ID" value="NZ_SODI01000001.1"/>
</dbReference>
<dbReference type="GO" id="GO:0016758">
    <property type="term" value="F:hexosyltransferase activity"/>
    <property type="evidence" value="ECO:0007669"/>
    <property type="project" value="InterPro"/>
</dbReference>
<accession>A0A4Y8KJ68</accession>
<evidence type="ECO:0000256" key="1">
    <source>
        <dbReference type="ARBA" id="ARBA00004651"/>
    </source>
</evidence>
<feature type="transmembrane region" description="Helical" evidence="8">
    <location>
        <begin position="151"/>
        <end position="177"/>
    </location>
</feature>
<evidence type="ECO:0000256" key="5">
    <source>
        <dbReference type="ARBA" id="ARBA00022989"/>
    </source>
</evidence>
<dbReference type="Pfam" id="PF09594">
    <property type="entry name" value="GT87"/>
    <property type="match status" value="1"/>
</dbReference>
<feature type="transmembrane region" description="Helical" evidence="8">
    <location>
        <begin position="289"/>
        <end position="309"/>
    </location>
</feature>
<evidence type="ECO:0000256" key="7">
    <source>
        <dbReference type="ARBA" id="ARBA00024033"/>
    </source>
</evidence>
<sequence length="410" mass="44153">MPRPMPHRPVPLWGAFVLVHVIIVSLALYGPGNSLGDIAVVYRGWANGLRDGMIMGITTPFVYPVLAMVPIAAASLAGDALYVYTWFALVTVVDAVAFFVLVRGRRARRVSAAWWWLGFQLLLGPIALARIDAITVAMAIIGLLWLGSRPFWGTTLLVLATWVKVWPAAVLAALVVLSPKGWRMLLLASGISVAIVGLALALGSGANVLSFITAQTSRGIQIESPVGGVWMWLTALQVPGSSLYYDRDILTFQVRGHGVVAASRVMTPLMAAMVAIVVLLGARARRAGAAFATVFPPLVLALTVTLLVFNKVGSPQFISWLAGAVILGLVWHGSAWHTPALLAIGMAALTQLVYPYLYAWLIVADPALVLVLTVRNLLEIVLLGWAVRELWSYDRRSESSPALERVSPLD</sequence>
<evidence type="ECO:0000256" key="3">
    <source>
        <dbReference type="ARBA" id="ARBA00022679"/>
    </source>
</evidence>
<keyword evidence="10" id="KW-1185">Reference proteome</keyword>
<comment type="caution">
    <text evidence="9">The sequence shown here is derived from an EMBL/GenBank/DDBJ whole genome shotgun (WGS) entry which is preliminary data.</text>
</comment>
<feature type="transmembrane region" description="Helical" evidence="8">
    <location>
        <begin position="367"/>
        <end position="387"/>
    </location>
</feature>
<feature type="transmembrane region" description="Helical" evidence="8">
    <location>
        <begin position="114"/>
        <end position="145"/>
    </location>
</feature>
<evidence type="ECO:0000256" key="6">
    <source>
        <dbReference type="ARBA" id="ARBA00023136"/>
    </source>
</evidence>
<organism evidence="9 10">
    <name type="scientific">Cryobacterium psychrophilum</name>
    <dbReference type="NCBI Taxonomy" id="41988"/>
    <lineage>
        <taxon>Bacteria</taxon>
        <taxon>Bacillati</taxon>
        <taxon>Actinomycetota</taxon>
        <taxon>Actinomycetes</taxon>
        <taxon>Micrococcales</taxon>
        <taxon>Microbacteriaceae</taxon>
        <taxon>Cryobacterium</taxon>
    </lineage>
</organism>
<feature type="transmembrane region" description="Helical" evidence="8">
    <location>
        <begin position="340"/>
        <end position="361"/>
    </location>
</feature>
<feature type="transmembrane region" description="Helical" evidence="8">
    <location>
        <begin position="53"/>
        <end position="77"/>
    </location>
</feature>
<evidence type="ECO:0000256" key="2">
    <source>
        <dbReference type="ARBA" id="ARBA00022475"/>
    </source>
</evidence>
<evidence type="ECO:0000313" key="10">
    <source>
        <dbReference type="Proteomes" id="UP000298218"/>
    </source>
</evidence>
<feature type="transmembrane region" description="Helical" evidence="8">
    <location>
        <begin position="265"/>
        <end position="282"/>
    </location>
</feature>
<evidence type="ECO:0000256" key="8">
    <source>
        <dbReference type="SAM" id="Phobius"/>
    </source>
</evidence>
<feature type="transmembrane region" description="Helical" evidence="8">
    <location>
        <begin position="184"/>
        <end position="203"/>
    </location>
</feature>
<protein>
    <submittedName>
        <fullName evidence="9">DUF2029 domain-containing protein</fullName>
    </submittedName>
</protein>
<feature type="transmembrane region" description="Helical" evidence="8">
    <location>
        <begin position="12"/>
        <end position="32"/>
    </location>
</feature>
<dbReference type="EMBL" id="SOHQ01000042">
    <property type="protein sequence ID" value="TFD75831.1"/>
    <property type="molecule type" value="Genomic_DNA"/>
</dbReference>
<keyword evidence="6 8" id="KW-0472">Membrane</keyword>
<dbReference type="Proteomes" id="UP000298218">
    <property type="component" value="Unassembled WGS sequence"/>
</dbReference>
<dbReference type="InterPro" id="IPR018584">
    <property type="entry name" value="GT87"/>
</dbReference>
<evidence type="ECO:0000256" key="4">
    <source>
        <dbReference type="ARBA" id="ARBA00022692"/>
    </source>
</evidence>
<proteinExistence type="inferred from homology"/>
<gene>
    <name evidence="9" type="ORF">E3T53_15310</name>
</gene>
<comment type="similarity">
    <text evidence="7">Belongs to the glycosyltransferase 87 family.</text>
</comment>
<keyword evidence="5 8" id="KW-1133">Transmembrane helix</keyword>
<keyword evidence="2" id="KW-1003">Cell membrane</keyword>
<dbReference type="OrthoDB" id="581198at2"/>
<keyword evidence="3" id="KW-0808">Transferase</keyword>
<reference evidence="9 10" key="1">
    <citation type="submission" date="2019-03" db="EMBL/GenBank/DDBJ databases">
        <title>Genomics of glacier-inhabiting Cryobacterium strains.</title>
        <authorList>
            <person name="Liu Q."/>
            <person name="Xin Y.-H."/>
        </authorList>
    </citation>
    <scope>NUCLEOTIDE SEQUENCE [LARGE SCALE GENOMIC DNA]</scope>
    <source>
        <strain evidence="9 10">CGMCC 1.4292</strain>
    </source>
</reference>
<keyword evidence="4 8" id="KW-0812">Transmembrane</keyword>
<dbReference type="GO" id="GO:0005886">
    <property type="term" value="C:plasma membrane"/>
    <property type="evidence" value="ECO:0007669"/>
    <property type="project" value="UniProtKB-SubCell"/>
</dbReference>
<evidence type="ECO:0000313" key="9">
    <source>
        <dbReference type="EMBL" id="TFD75831.1"/>
    </source>
</evidence>
<feature type="transmembrane region" description="Helical" evidence="8">
    <location>
        <begin position="83"/>
        <end position="102"/>
    </location>
</feature>
<feature type="transmembrane region" description="Helical" evidence="8">
    <location>
        <begin position="315"/>
        <end position="333"/>
    </location>
</feature>